<feature type="transmembrane region" description="Helical" evidence="2">
    <location>
        <begin position="7"/>
        <end position="28"/>
    </location>
</feature>
<protein>
    <submittedName>
        <fullName evidence="3">Uncharacterized protein</fullName>
    </submittedName>
</protein>
<evidence type="ECO:0000313" key="4">
    <source>
        <dbReference type="Proteomes" id="UP000054217"/>
    </source>
</evidence>
<name>A0A0C3J6T6_PISTI</name>
<evidence type="ECO:0000313" key="3">
    <source>
        <dbReference type="EMBL" id="KIN93391.1"/>
    </source>
</evidence>
<sequence>MARWIDIFSLSVTTVIFVGMILAIIYVARRISSTVEVTKESLKNRGISISDSGVSIKTNKRFDMEHYVDATQRGLIKAMDASSFGNPDTIKCTSSQESGGGCSSEGDVRAKPTSTASGVAMHKSHSK</sequence>
<proteinExistence type="predicted"/>
<keyword evidence="2" id="KW-0812">Transmembrane</keyword>
<accession>A0A0C3J6T6</accession>
<dbReference type="AlphaFoldDB" id="A0A0C3J6T6"/>
<evidence type="ECO:0000256" key="1">
    <source>
        <dbReference type="SAM" id="MobiDB-lite"/>
    </source>
</evidence>
<evidence type="ECO:0000256" key="2">
    <source>
        <dbReference type="SAM" id="Phobius"/>
    </source>
</evidence>
<organism evidence="3 4">
    <name type="scientific">Pisolithus tinctorius Marx 270</name>
    <dbReference type="NCBI Taxonomy" id="870435"/>
    <lineage>
        <taxon>Eukaryota</taxon>
        <taxon>Fungi</taxon>
        <taxon>Dikarya</taxon>
        <taxon>Basidiomycota</taxon>
        <taxon>Agaricomycotina</taxon>
        <taxon>Agaricomycetes</taxon>
        <taxon>Agaricomycetidae</taxon>
        <taxon>Boletales</taxon>
        <taxon>Sclerodermatineae</taxon>
        <taxon>Pisolithaceae</taxon>
        <taxon>Pisolithus</taxon>
    </lineage>
</organism>
<keyword evidence="2" id="KW-1133">Transmembrane helix</keyword>
<dbReference type="OrthoDB" id="2505950at2759"/>
<gene>
    <name evidence="3" type="ORF">M404DRAFT_1008988</name>
</gene>
<dbReference type="Proteomes" id="UP000054217">
    <property type="component" value="Unassembled WGS sequence"/>
</dbReference>
<keyword evidence="2" id="KW-0472">Membrane</keyword>
<reference evidence="3 4" key="1">
    <citation type="submission" date="2014-04" db="EMBL/GenBank/DDBJ databases">
        <authorList>
            <consortium name="DOE Joint Genome Institute"/>
            <person name="Kuo A."/>
            <person name="Kohler A."/>
            <person name="Costa M.D."/>
            <person name="Nagy L.G."/>
            <person name="Floudas D."/>
            <person name="Copeland A."/>
            <person name="Barry K.W."/>
            <person name="Cichocki N."/>
            <person name="Veneault-Fourrey C."/>
            <person name="LaButti K."/>
            <person name="Lindquist E.A."/>
            <person name="Lipzen A."/>
            <person name="Lundell T."/>
            <person name="Morin E."/>
            <person name="Murat C."/>
            <person name="Sun H."/>
            <person name="Tunlid A."/>
            <person name="Henrissat B."/>
            <person name="Grigoriev I.V."/>
            <person name="Hibbett D.S."/>
            <person name="Martin F."/>
            <person name="Nordberg H.P."/>
            <person name="Cantor M.N."/>
            <person name="Hua S.X."/>
        </authorList>
    </citation>
    <scope>NUCLEOTIDE SEQUENCE [LARGE SCALE GENOMIC DNA]</scope>
    <source>
        <strain evidence="3 4">Marx 270</strain>
    </source>
</reference>
<dbReference type="HOGENOM" id="CLU_156014_0_0_1"/>
<dbReference type="InParanoid" id="A0A0C3J6T6"/>
<reference evidence="4" key="2">
    <citation type="submission" date="2015-01" db="EMBL/GenBank/DDBJ databases">
        <title>Evolutionary Origins and Diversification of the Mycorrhizal Mutualists.</title>
        <authorList>
            <consortium name="DOE Joint Genome Institute"/>
            <consortium name="Mycorrhizal Genomics Consortium"/>
            <person name="Kohler A."/>
            <person name="Kuo A."/>
            <person name="Nagy L.G."/>
            <person name="Floudas D."/>
            <person name="Copeland A."/>
            <person name="Barry K.W."/>
            <person name="Cichocki N."/>
            <person name="Veneault-Fourrey C."/>
            <person name="LaButti K."/>
            <person name="Lindquist E.A."/>
            <person name="Lipzen A."/>
            <person name="Lundell T."/>
            <person name="Morin E."/>
            <person name="Murat C."/>
            <person name="Riley R."/>
            <person name="Ohm R."/>
            <person name="Sun H."/>
            <person name="Tunlid A."/>
            <person name="Henrissat B."/>
            <person name="Grigoriev I.V."/>
            <person name="Hibbett D.S."/>
            <person name="Martin F."/>
        </authorList>
    </citation>
    <scope>NUCLEOTIDE SEQUENCE [LARGE SCALE GENOMIC DNA]</scope>
    <source>
        <strain evidence="4">Marx 270</strain>
    </source>
</reference>
<dbReference type="EMBL" id="KN832174">
    <property type="protein sequence ID" value="KIN93391.1"/>
    <property type="molecule type" value="Genomic_DNA"/>
</dbReference>
<keyword evidence="4" id="KW-1185">Reference proteome</keyword>
<feature type="region of interest" description="Disordered" evidence="1">
    <location>
        <begin position="82"/>
        <end position="127"/>
    </location>
</feature>